<dbReference type="Proteomes" id="UP001259659">
    <property type="component" value="Unassembled WGS sequence"/>
</dbReference>
<dbReference type="PROSITE" id="PS51257">
    <property type="entry name" value="PROKAR_LIPOPROTEIN"/>
    <property type="match status" value="1"/>
</dbReference>
<feature type="compositionally biased region" description="Acidic residues" evidence="1">
    <location>
        <begin position="48"/>
        <end position="57"/>
    </location>
</feature>
<evidence type="ECO:0000313" key="2">
    <source>
        <dbReference type="EMBL" id="MDS0260666.1"/>
    </source>
</evidence>
<sequence length="367" mass="40602">MSNGKFAFRHTLFSILFATLLVTAGCSGILSDSDDRSGATPTSVLGGSDDEPVPDNETDLRRVAIPDNGSTTVSGELDTDDPISDNKFYEPVQIEVKAGAQANITMQADGGEPMLRVVNPIGNVTQTVRNSDSGTVELIGGTFSKTGNYTIEVTSDNPNETFEYNLTIERAGSGIFAGAKSTWNETEKYLAFGRTFARAANATADNGQFSGYVSRRSLWANAQEDYLIIGYQWDAENLTTREMVDIDTAIELTYANLDETYRNATGNPEFAENKSWVPEIIYFRAENPNGELYRTNFLTLDWAREYAETEDIRSYSDRYYSTNRIGPGSPSYEEGGDVMTTDEAFPLGTYLNYTFPDGTTLEERYYD</sequence>
<proteinExistence type="predicted"/>
<keyword evidence="3" id="KW-1185">Reference proteome</keyword>
<organism evidence="2 3">
    <name type="scientific">Haloarcula saliterrae</name>
    <dbReference type="NCBI Taxonomy" id="2950534"/>
    <lineage>
        <taxon>Archaea</taxon>
        <taxon>Methanobacteriati</taxon>
        <taxon>Methanobacteriota</taxon>
        <taxon>Stenosarchaea group</taxon>
        <taxon>Halobacteria</taxon>
        <taxon>Halobacteriales</taxon>
        <taxon>Haloarculaceae</taxon>
        <taxon>Haloarcula</taxon>
    </lineage>
</organism>
<protein>
    <submittedName>
        <fullName evidence="2">Uncharacterized protein</fullName>
    </submittedName>
</protein>
<feature type="region of interest" description="Disordered" evidence="1">
    <location>
        <begin position="31"/>
        <end position="85"/>
    </location>
</feature>
<accession>A0ABU2FEH2</accession>
<dbReference type="EMBL" id="JAMQON010000004">
    <property type="protein sequence ID" value="MDS0260666.1"/>
    <property type="molecule type" value="Genomic_DNA"/>
</dbReference>
<comment type="caution">
    <text evidence="2">The sequence shown here is derived from an EMBL/GenBank/DDBJ whole genome shotgun (WGS) entry which is preliminary data.</text>
</comment>
<gene>
    <name evidence="2" type="ORF">NDI56_14765</name>
</gene>
<dbReference type="Gene3D" id="2.60.120.380">
    <property type="match status" value="1"/>
</dbReference>
<name>A0ABU2FEH2_9EURY</name>
<reference evidence="2 3" key="1">
    <citation type="submission" date="2022-06" db="EMBL/GenBank/DDBJ databases">
        <title>Haloarcula sp. a new haloarchaeum isolate from saline soil.</title>
        <authorList>
            <person name="Strakova D."/>
            <person name="Galisteo C."/>
            <person name="Sanchez-Porro C."/>
            <person name="Ventosa A."/>
        </authorList>
    </citation>
    <scope>NUCLEOTIDE SEQUENCE [LARGE SCALE GENOMIC DNA]</scope>
    <source>
        <strain evidence="2 3">S1CR25-12</strain>
    </source>
</reference>
<evidence type="ECO:0000313" key="3">
    <source>
        <dbReference type="Proteomes" id="UP001259659"/>
    </source>
</evidence>
<evidence type="ECO:0000256" key="1">
    <source>
        <dbReference type="SAM" id="MobiDB-lite"/>
    </source>
</evidence>
<dbReference type="RefSeq" id="WP_310920394.1">
    <property type="nucleotide sequence ID" value="NZ_JAMQON010000004.1"/>
</dbReference>